<evidence type="ECO:0000313" key="1">
    <source>
        <dbReference type="EMBL" id="KIK91628.1"/>
    </source>
</evidence>
<gene>
    <name evidence="1" type="ORF">PAXRUDRAFT_76057</name>
</gene>
<evidence type="ECO:0000313" key="2">
    <source>
        <dbReference type="Proteomes" id="UP000054538"/>
    </source>
</evidence>
<sequence>DHPSHEEHYVKRDNYMEVIKRVKQEHCIEWLDNINSKEIWIANHYLNAEPSDRGSSKIPTL</sequence>
<dbReference type="EMBL" id="KN825367">
    <property type="protein sequence ID" value="KIK91628.1"/>
    <property type="molecule type" value="Genomic_DNA"/>
</dbReference>
<accession>A0A0D0DKC4</accession>
<dbReference type="InParanoid" id="A0A0D0DKC4"/>
<dbReference type="OrthoDB" id="3067036at2759"/>
<proteinExistence type="predicted"/>
<reference evidence="1 2" key="1">
    <citation type="submission" date="2014-04" db="EMBL/GenBank/DDBJ databases">
        <authorList>
            <consortium name="DOE Joint Genome Institute"/>
            <person name="Kuo A."/>
            <person name="Kohler A."/>
            <person name="Jargeat P."/>
            <person name="Nagy L.G."/>
            <person name="Floudas D."/>
            <person name="Copeland A."/>
            <person name="Barry K.W."/>
            <person name="Cichocki N."/>
            <person name="Veneault-Fourrey C."/>
            <person name="LaButti K."/>
            <person name="Lindquist E.A."/>
            <person name="Lipzen A."/>
            <person name="Lundell T."/>
            <person name="Morin E."/>
            <person name="Murat C."/>
            <person name="Sun H."/>
            <person name="Tunlid A."/>
            <person name="Henrissat B."/>
            <person name="Grigoriev I.V."/>
            <person name="Hibbett D.S."/>
            <person name="Martin F."/>
            <person name="Nordberg H.P."/>
            <person name="Cantor M.N."/>
            <person name="Hua S.X."/>
        </authorList>
    </citation>
    <scope>NUCLEOTIDE SEQUENCE [LARGE SCALE GENOMIC DNA]</scope>
    <source>
        <strain evidence="1 2">Ve08.2h10</strain>
    </source>
</reference>
<name>A0A0D0DKC4_9AGAM</name>
<protein>
    <submittedName>
        <fullName evidence="1">Uncharacterized protein</fullName>
    </submittedName>
</protein>
<organism evidence="1 2">
    <name type="scientific">Paxillus rubicundulus Ve08.2h10</name>
    <dbReference type="NCBI Taxonomy" id="930991"/>
    <lineage>
        <taxon>Eukaryota</taxon>
        <taxon>Fungi</taxon>
        <taxon>Dikarya</taxon>
        <taxon>Basidiomycota</taxon>
        <taxon>Agaricomycotina</taxon>
        <taxon>Agaricomycetes</taxon>
        <taxon>Agaricomycetidae</taxon>
        <taxon>Boletales</taxon>
        <taxon>Paxilineae</taxon>
        <taxon>Paxillaceae</taxon>
        <taxon>Paxillus</taxon>
    </lineage>
</organism>
<feature type="non-terminal residue" evidence="1">
    <location>
        <position position="61"/>
    </location>
</feature>
<dbReference type="HOGENOM" id="CLU_195665_0_0_1"/>
<reference evidence="2" key="2">
    <citation type="submission" date="2015-01" db="EMBL/GenBank/DDBJ databases">
        <title>Evolutionary Origins and Diversification of the Mycorrhizal Mutualists.</title>
        <authorList>
            <consortium name="DOE Joint Genome Institute"/>
            <consortium name="Mycorrhizal Genomics Consortium"/>
            <person name="Kohler A."/>
            <person name="Kuo A."/>
            <person name="Nagy L.G."/>
            <person name="Floudas D."/>
            <person name="Copeland A."/>
            <person name="Barry K.W."/>
            <person name="Cichocki N."/>
            <person name="Veneault-Fourrey C."/>
            <person name="LaButti K."/>
            <person name="Lindquist E.A."/>
            <person name="Lipzen A."/>
            <person name="Lundell T."/>
            <person name="Morin E."/>
            <person name="Murat C."/>
            <person name="Riley R."/>
            <person name="Ohm R."/>
            <person name="Sun H."/>
            <person name="Tunlid A."/>
            <person name="Henrissat B."/>
            <person name="Grigoriev I.V."/>
            <person name="Hibbett D.S."/>
            <person name="Martin F."/>
        </authorList>
    </citation>
    <scope>NUCLEOTIDE SEQUENCE [LARGE SCALE GENOMIC DNA]</scope>
    <source>
        <strain evidence="2">Ve08.2h10</strain>
    </source>
</reference>
<keyword evidence="2" id="KW-1185">Reference proteome</keyword>
<feature type="non-terminal residue" evidence="1">
    <location>
        <position position="1"/>
    </location>
</feature>
<dbReference type="AlphaFoldDB" id="A0A0D0DKC4"/>
<dbReference type="Proteomes" id="UP000054538">
    <property type="component" value="Unassembled WGS sequence"/>
</dbReference>